<evidence type="ECO:0000313" key="3">
    <source>
        <dbReference type="EMBL" id="KAB1187796.1"/>
    </source>
</evidence>
<dbReference type="EMBL" id="VZUS01000001">
    <property type="protein sequence ID" value="KAB1186893.1"/>
    <property type="molecule type" value="Genomic_DNA"/>
</dbReference>
<dbReference type="RefSeq" id="WP_151135004.1">
    <property type="nucleotide sequence ID" value="NZ_VZUS01000001.1"/>
</dbReference>
<accession>A0A643JSH0</accession>
<reference evidence="1" key="1">
    <citation type="submission" date="2019-09" db="EMBL/GenBank/DDBJ databases">
        <title>Genomic analysis of Haloferax sp. CBA1149.</title>
        <authorList>
            <person name="Roh S.W."/>
        </authorList>
    </citation>
    <scope>NUCLEOTIDE SEQUENCE</scope>
    <source>
        <strain evidence="1">CBA1149</strain>
    </source>
</reference>
<dbReference type="AlphaFoldDB" id="A0A643JSH0"/>
<protein>
    <submittedName>
        <fullName evidence="1">Uncharacterized protein</fullName>
    </submittedName>
</protein>
<proteinExistence type="predicted"/>
<dbReference type="EMBL" id="VZUS01000001">
    <property type="protein sequence ID" value="KAB1187796.1"/>
    <property type="molecule type" value="Genomic_DNA"/>
</dbReference>
<evidence type="ECO:0000313" key="1">
    <source>
        <dbReference type="EMBL" id="KAB1185826.1"/>
    </source>
</evidence>
<sequence>MKDPKPYDDGYFAELGKGDKRSFERLFTKKYDSIDEERARKSYVTTFQSTSKQEYNLFRDIVNAFSPKDAAMGSDSGFETTIINPLREFGDSGAELLLAKKQPSGVHLCFVSCNVGGEEYQHWVDEINTTKDLLESGSRRDKIKRHIQCSDLSIQSVQYLTFTRAIDLVDADMEVMKIATDPDEYAVWKLIEAEMPPEADEEDKTIKYHDGHVENPNLRRLGEDGIDPTLAENDDIRFHLTSHPVFPLGEVLLQLYLNNMGSVDEPKEFRKREFERTFKSKIHLGTNRRNIDRVVDSRIDELLEIALNYGMIKDSDADVVKERDFRIMWESEDPGEIKDMVKDKFFDGMVPEETGKLAYQRAREEFVRKESSLDEFDD</sequence>
<evidence type="ECO:0000313" key="2">
    <source>
        <dbReference type="EMBL" id="KAB1186893.1"/>
    </source>
</evidence>
<name>A0A643JSH0_9EURY</name>
<comment type="caution">
    <text evidence="1">The sequence shown here is derived from an EMBL/GenBank/DDBJ whole genome shotgun (WGS) entry which is preliminary data.</text>
</comment>
<gene>
    <name evidence="2" type="ORF">Hfx1149_02160</name>
    <name evidence="3" type="ORF">Hfx1149_07015</name>
    <name evidence="1" type="ORF">Hfx1149_14500</name>
</gene>
<organism evidence="1">
    <name type="scientific">Haloferax sp. CBA1149</name>
    <dbReference type="NCBI Taxonomy" id="2650753"/>
    <lineage>
        <taxon>Archaea</taxon>
        <taxon>Methanobacteriati</taxon>
        <taxon>Methanobacteriota</taxon>
        <taxon>Stenosarchaea group</taxon>
        <taxon>Halobacteria</taxon>
        <taxon>Halobacteriales</taxon>
        <taxon>Haloferacaceae</taxon>
        <taxon>Haloferax</taxon>
    </lineage>
</organism>
<dbReference type="EMBL" id="VZUS01000002">
    <property type="protein sequence ID" value="KAB1185826.1"/>
    <property type="molecule type" value="Genomic_DNA"/>
</dbReference>